<evidence type="ECO:0000256" key="4">
    <source>
        <dbReference type="ARBA" id="ARBA00022723"/>
    </source>
</evidence>
<evidence type="ECO:0000313" key="11">
    <source>
        <dbReference type="EMBL" id="TRY74387.1"/>
    </source>
</evidence>
<organism evidence="11 12">
    <name type="scientific">Tigriopus californicus</name>
    <name type="common">Marine copepod</name>
    <dbReference type="NCBI Taxonomy" id="6832"/>
    <lineage>
        <taxon>Eukaryota</taxon>
        <taxon>Metazoa</taxon>
        <taxon>Ecdysozoa</taxon>
        <taxon>Arthropoda</taxon>
        <taxon>Crustacea</taxon>
        <taxon>Multicrustacea</taxon>
        <taxon>Hexanauplia</taxon>
        <taxon>Copepoda</taxon>
        <taxon>Harpacticoida</taxon>
        <taxon>Harpacticidae</taxon>
        <taxon>Tigriopus</taxon>
    </lineage>
</organism>
<comment type="catalytic activity">
    <reaction evidence="1">
        <text>a ribonucleoside 5'-phosphate + H2O = a ribonucleoside + phosphate</text>
        <dbReference type="Rhea" id="RHEA:12484"/>
        <dbReference type="ChEBI" id="CHEBI:15377"/>
        <dbReference type="ChEBI" id="CHEBI:18254"/>
        <dbReference type="ChEBI" id="CHEBI:43474"/>
        <dbReference type="ChEBI" id="CHEBI:58043"/>
        <dbReference type="EC" id="3.1.3.5"/>
    </reaction>
</comment>
<evidence type="ECO:0000256" key="1">
    <source>
        <dbReference type="ARBA" id="ARBA00000815"/>
    </source>
</evidence>
<dbReference type="FunFam" id="3.60.21.10:FF:000020">
    <property type="entry name" value="NT5E isoform 4"/>
    <property type="match status" value="1"/>
</dbReference>
<dbReference type="InterPro" id="IPR004843">
    <property type="entry name" value="Calcineurin-like_PHP"/>
</dbReference>
<name>A0A553P9M6_TIGCA</name>
<keyword evidence="6 8" id="KW-0547">Nucleotide-binding</keyword>
<gene>
    <name evidence="11" type="ORF">TCAL_04605</name>
</gene>
<dbReference type="GO" id="GO:0006196">
    <property type="term" value="P:AMP catabolic process"/>
    <property type="evidence" value="ECO:0007669"/>
    <property type="project" value="TreeGrafter"/>
</dbReference>
<dbReference type="InterPro" id="IPR008334">
    <property type="entry name" value="5'-Nucleotdase_C"/>
</dbReference>
<dbReference type="PANTHER" id="PTHR11575">
    <property type="entry name" value="5'-NUCLEOTIDASE-RELATED"/>
    <property type="match status" value="1"/>
</dbReference>
<dbReference type="SUPFAM" id="SSF55816">
    <property type="entry name" value="5'-nucleotidase (syn. UDP-sugar hydrolase), C-terminal domain"/>
    <property type="match status" value="1"/>
</dbReference>
<comment type="caution">
    <text evidence="11">The sequence shown here is derived from an EMBL/GenBank/DDBJ whole genome shotgun (WGS) entry which is preliminary data.</text>
</comment>
<feature type="chain" id="PRO_5022262538" description="5'-nucleotidase" evidence="8">
    <location>
        <begin position="24"/>
        <end position="582"/>
    </location>
</feature>
<dbReference type="OMA" id="RMAVIQY"/>
<dbReference type="GO" id="GO:0005886">
    <property type="term" value="C:plasma membrane"/>
    <property type="evidence" value="ECO:0007669"/>
    <property type="project" value="TreeGrafter"/>
</dbReference>
<dbReference type="Pfam" id="PF02872">
    <property type="entry name" value="5_nucleotid_C"/>
    <property type="match status" value="1"/>
</dbReference>
<dbReference type="EC" id="3.1.3.5" evidence="3"/>
<evidence type="ECO:0000256" key="8">
    <source>
        <dbReference type="RuleBase" id="RU362119"/>
    </source>
</evidence>
<feature type="domain" description="Calcineurin-like phosphoesterase" evidence="9">
    <location>
        <begin position="27"/>
        <end position="246"/>
    </location>
</feature>
<dbReference type="PROSITE" id="PS00785">
    <property type="entry name" value="5_NUCLEOTIDASE_1"/>
    <property type="match status" value="1"/>
</dbReference>
<keyword evidence="5 8" id="KW-0732">Signal</keyword>
<proteinExistence type="inferred from homology"/>
<dbReference type="OrthoDB" id="7722975at2759"/>
<evidence type="ECO:0000256" key="7">
    <source>
        <dbReference type="ARBA" id="ARBA00022801"/>
    </source>
</evidence>
<evidence type="ECO:0000256" key="2">
    <source>
        <dbReference type="ARBA" id="ARBA00006654"/>
    </source>
</evidence>
<dbReference type="Pfam" id="PF00149">
    <property type="entry name" value="Metallophos"/>
    <property type="match status" value="1"/>
</dbReference>
<dbReference type="STRING" id="6832.A0A553P9M6"/>
<accession>A0A553P9M6</accession>
<dbReference type="PANTHER" id="PTHR11575:SF24">
    <property type="entry name" value="5'-NUCLEOTIDASE"/>
    <property type="match status" value="1"/>
</dbReference>
<protein>
    <recommendedName>
        <fullName evidence="3">5'-nucleotidase</fullName>
        <ecNumber evidence="3">3.1.3.5</ecNumber>
    </recommendedName>
</protein>
<evidence type="ECO:0000256" key="5">
    <source>
        <dbReference type="ARBA" id="ARBA00022729"/>
    </source>
</evidence>
<reference evidence="11 12" key="1">
    <citation type="journal article" date="2018" name="Nat. Ecol. Evol.">
        <title>Genomic signatures of mitonuclear coevolution across populations of Tigriopus californicus.</title>
        <authorList>
            <person name="Barreto F.S."/>
            <person name="Watson E.T."/>
            <person name="Lima T.G."/>
            <person name="Willett C.S."/>
            <person name="Edmands S."/>
            <person name="Li W."/>
            <person name="Burton R.S."/>
        </authorList>
    </citation>
    <scope>NUCLEOTIDE SEQUENCE [LARGE SCALE GENOMIC DNA]</scope>
    <source>
        <strain evidence="11 12">San Diego</strain>
    </source>
</reference>
<dbReference type="PROSITE" id="PS00786">
    <property type="entry name" value="5_NUCLEOTIDASE_2"/>
    <property type="match status" value="1"/>
</dbReference>
<evidence type="ECO:0000259" key="10">
    <source>
        <dbReference type="Pfam" id="PF02872"/>
    </source>
</evidence>
<dbReference type="CDD" id="cd07409">
    <property type="entry name" value="MPP_CD73_N"/>
    <property type="match status" value="1"/>
</dbReference>
<dbReference type="SUPFAM" id="SSF56300">
    <property type="entry name" value="Metallo-dependent phosphatases"/>
    <property type="match status" value="1"/>
</dbReference>
<keyword evidence="12" id="KW-1185">Reference proteome</keyword>
<dbReference type="Gene3D" id="3.90.780.10">
    <property type="entry name" value="5'-Nucleotidase, C-terminal domain"/>
    <property type="match status" value="1"/>
</dbReference>
<feature type="domain" description="5'-Nucleotidase C-terminal" evidence="10">
    <location>
        <begin position="353"/>
        <end position="507"/>
    </location>
</feature>
<dbReference type="GO" id="GO:0000166">
    <property type="term" value="F:nucleotide binding"/>
    <property type="evidence" value="ECO:0007669"/>
    <property type="project" value="UniProtKB-KW"/>
</dbReference>
<dbReference type="PRINTS" id="PR01607">
    <property type="entry name" value="APYRASEFAMLY"/>
</dbReference>
<feature type="signal peptide" evidence="8">
    <location>
        <begin position="1"/>
        <end position="23"/>
    </location>
</feature>
<dbReference type="InterPro" id="IPR036907">
    <property type="entry name" value="5'-Nucleotdase_C_sf"/>
</dbReference>
<dbReference type="InterPro" id="IPR029052">
    <property type="entry name" value="Metallo-depent_PP-like"/>
</dbReference>
<keyword evidence="4" id="KW-0479">Metal-binding</keyword>
<evidence type="ECO:0000259" key="9">
    <source>
        <dbReference type="Pfam" id="PF00149"/>
    </source>
</evidence>
<dbReference type="GO" id="GO:0008253">
    <property type="term" value="F:5'-nucleotidase activity"/>
    <property type="evidence" value="ECO:0007669"/>
    <property type="project" value="UniProtKB-EC"/>
</dbReference>
<dbReference type="InterPro" id="IPR006146">
    <property type="entry name" value="5'-Nucleotdase_CS"/>
</dbReference>
<dbReference type="AlphaFoldDB" id="A0A553P9M6"/>
<dbReference type="Proteomes" id="UP000318571">
    <property type="component" value="Chromosome 2"/>
</dbReference>
<keyword evidence="7 8" id="KW-0378">Hydrolase</keyword>
<dbReference type="GO" id="GO:0046872">
    <property type="term" value="F:metal ion binding"/>
    <property type="evidence" value="ECO:0007669"/>
    <property type="project" value="UniProtKB-KW"/>
</dbReference>
<sequence length="582" mass="64789">MIMRERTELLLMLISICWRSVSAFELTLLHTNDLHSRFDEITGRGSACRDKDREQGLCYGGVARIKYAVDQIREETRGNMLFLNGGDFFQGTVWYSMFKWRIVANLTANLGYTASSLGNHEFDDGVPDLVNFAAIIAPYYPLLACNLDLSEEPLLKNKIQGSIVVTVEGEQIGIIGFVTPDTKDLASVGKVKFLNEVESIRKEIQELKERHPGLGIFIAVGHSGYSEDKKIAQEVEDLDVIVGGHTNTFLWTKNDTHSHIPDDHPMGPYPTVVTRASGQQCLVVQTSGYGKYLGRLDVTFDQNGQIKSFQGWPILLDQSKPEDTDLKRLVEAYRSRVAEKMNTLVGESLVLIDGGRPKCRLEECSFGDFVTDAMATEMGVDIALINSGGIKGSFEKGPISMGDVFTAMPWSNTIDVVEIPGDVLKQVLEYSVSEYDPDHPDPSGRFLQYSGLIVVYDVSQPVGHRLVEAYTGSPDEPEFWQRVTDDKTYTMAVLSFMARGGDGYQMIPDHLLAHKNTGYLDNDLIVRYLTKYSPLEEPEMGRIRFGAVSSFHSSAVQPALSSQHAWAILTFDTLLAFTFSLV</sequence>
<evidence type="ECO:0000256" key="3">
    <source>
        <dbReference type="ARBA" id="ARBA00012643"/>
    </source>
</evidence>
<evidence type="ECO:0000256" key="6">
    <source>
        <dbReference type="ARBA" id="ARBA00022741"/>
    </source>
</evidence>
<dbReference type="Gene3D" id="3.60.21.10">
    <property type="match status" value="1"/>
</dbReference>
<comment type="similarity">
    <text evidence="2 8">Belongs to the 5'-nucleotidase family.</text>
</comment>
<dbReference type="InterPro" id="IPR006179">
    <property type="entry name" value="5_nucleotidase/apyrase"/>
</dbReference>
<evidence type="ECO:0000313" key="12">
    <source>
        <dbReference type="Proteomes" id="UP000318571"/>
    </source>
</evidence>
<dbReference type="EMBL" id="VCGU01000005">
    <property type="protein sequence ID" value="TRY74387.1"/>
    <property type="molecule type" value="Genomic_DNA"/>
</dbReference>